<dbReference type="PANTHER" id="PTHR16305">
    <property type="entry name" value="TESTICULAR SOLUBLE ADENYLYL CYCLASE"/>
    <property type="match status" value="1"/>
</dbReference>
<evidence type="ECO:0000313" key="5">
    <source>
        <dbReference type="EMBL" id="KAK9876031.1"/>
    </source>
</evidence>
<dbReference type="GO" id="GO:0005524">
    <property type="term" value="F:ATP binding"/>
    <property type="evidence" value="ECO:0007669"/>
    <property type="project" value="UniProtKB-KW"/>
</dbReference>
<keyword evidence="6" id="KW-1185">Reference proteome</keyword>
<dbReference type="Gene3D" id="3.30.70.1230">
    <property type="entry name" value="Nucleotide cyclase"/>
    <property type="match status" value="2"/>
</dbReference>
<sequence length="1732" mass="200197">MFSDIDVKMNPFLTKHEDLIWAIRQSTENKQESKGPEIHPAASMMQFHKDTQLQLLGTLIPDEVLLNVNNFNPCQFNGAILYGTISGLPKISDIYNQPMKGGPIQFTKVLNDYFGAVIEEILSYEGDILHLSGDSFMALWRSSDGSPPSDEVHIAINSALSIQKHCGKFEAAEVEIKMKMTITAGVLVFSLIGDDQSAHYICIGRPMDDLIEAQQKCNEDELIVAPSAWMYVKLAEFNVLETEDGAHFKVIGIGPNWHLTRKDYTMKRLSEGFDIPHALLSDEELEYEEMNQNAVTSNLRPILRLASGIQSELRKFINVQVLDFLEEEEPLERLIEMRYVVVVYINIVIKKCSLRATVDIVDRCYKFIDRNARQHKGFILRVSLLNKDIKFVVIFGLRGYTNISECRQALKCAVLCQQNLYSIEYVQAVSIACTSGSSYCGIFGHTWRKKYDVMGAFIHKATQMLMTYPDRITCDRKMFLNSQLEATNFVLMDYKKLDGVVNQGLIYEYSEAPNEDSYGSTILLPLNVHINCPILGRDHELKTFIELFSTFVQHFRECRTKNAMIIEGYPKQGKTRLLTEFVDKAIDIQRCELILTKQDFLDIYGSVRKFMEPFLKIESHASEYYKKKILKQLLPNSETDKFICSLNGVFKVNFPTTENYERLTDDEKTQELERRIHSLCKKCFIKPTLISIDNVDLMDEDSWKLLPTMLKTKTFFLVAVFNRQKRQVNRLKAFSKLPEVLRMPLKKIPKMCQAAVACQILGVYAVSADLENAIQNHSNGSPGWIENFVVTLLQAKKIYIKTMDFKKIHACGLVAPPLYMLRKLTNSQINRYKSLLEEKDEHKFDQWNVFIDSCRDEYTNVDLKNQIHKILCTDTELRVCCLTKTFNVSLDVDPEISDEMSILELYDGMSYQEQQMLSCASVLGDLFTRSFLCFMWSPESPLQACKVIQSLFEKGVLCCARGDFSSGGDYILQREYMTDPIKDKTIECYCIGMDMDDSCIFLPTYASCGYMRFRSTKLRMIIYGLIPDNQRREMHVKAAKYIQKETKRCVSCGTAYFPEKQVCRLDMTPIQRLSGKSSKKKKTNQLEQMNFEELFDYANVRSGGGSGSRDARQSVIPSLRASSVMKSYVGSLTVSGIVEDYQSHHAKTPGIITPFTIHRLKDCPSLVRTFSKSNFVTCECHLILSHMHKRLKYHYKEAGNWNRMIRSCISLAKLSVISKNYTTAAKTIEEAKEVLRNKECLMKEPKWKIDMYLGILHSLSGRVLMCYDQIDEAYEKFLEAMKTFRVPFPVKKRNVNFYFKLLRQKWAQKMSLYFLPRVMVEDGDENEFQVMNCMSDSLCHLCKIFIQRKEWKLAELAANWSLKNSLQTETSLLRICDSFHLMILISEHYRNRLLSISLEVHALRYCHKKTNVVSVNELKSVARLYRIIFEARVARAEFDAALRISYIALNIASCSNEIDTGIHILTLLPMLLLRKMHIREMISMMHELEYFANELDDIWGRLWYYSLCVIFNLETGYTFLPFNAVESFYTVEAEKLSTKKYIAKAMLMVMMWLWYIRNNYWEAASIFDKDVSNLMNYQIMNNKYACGCIYVLEGKLLSLVNKINKRSISGKAKVKKDVKRLFKKLHKAKSFAPTITSRLYHLEAYYAFIIKNEDKMKKMIQKARTSSIKLGLDLEIVHMDHSEKSWNKEISTVVRDFWKNHCSSSTCISYNDIDFENVKIYSFSYPAPIFKN</sequence>
<evidence type="ECO:0000256" key="3">
    <source>
        <dbReference type="ARBA" id="ARBA00023239"/>
    </source>
</evidence>
<keyword evidence="1" id="KW-0547">Nucleotide-binding</keyword>
<dbReference type="GO" id="GO:0005737">
    <property type="term" value="C:cytoplasm"/>
    <property type="evidence" value="ECO:0007669"/>
    <property type="project" value="TreeGrafter"/>
</dbReference>
<evidence type="ECO:0000313" key="6">
    <source>
        <dbReference type="Proteomes" id="UP001431783"/>
    </source>
</evidence>
<reference evidence="5 6" key="1">
    <citation type="submission" date="2023-03" db="EMBL/GenBank/DDBJ databases">
        <title>Genome insight into feeding habits of ladybird beetles.</title>
        <authorList>
            <person name="Li H.-S."/>
            <person name="Huang Y.-H."/>
            <person name="Pang H."/>
        </authorList>
    </citation>
    <scope>NUCLEOTIDE SEQUENCE [LARGE SCALE GENOMIC DNA]</scope>
    <source>
        <strain evidence="5">SYSU_2023b</strain>
        <tissue evidence="5">Whole body</tissue>
    </source>
</reference>
<accession>A0AAW1U7W1</accession>
<evidence type="ECO:0000256" key="1">
    <source>
        <dbReference type="ARBA" id="ARBA00022741"/>
    </source>
</evidence>
<organism evidence="5 6">
    <name type="scientific">Henosepilachna vigintioctopunctata</name>
    <dbReference type="NCBI Taxonomy" id="420089"/>
    <lineage>
        <taxon>Eukaryota</taxon>
        <taxon>Metazoa</taxon>
        <taxon>Ecdysozoa</taxon>
        <taxon>Arthropoda</taxon>
        <taxon>Hexapoda</taxon>
        <taxon>Insecta</taxon>
        <taxon>Pterygota</taxon>
        <taxon>Neoptera</taxon>
        <taxon>Endopterygota</taxon>
        <taxon>Coleoptera</taxon>
        <taxon>Polyphaga</taxon>
        <taxon>Cucujiformia</taxon>
        <taxon>Coccinelloidea</taxon>
        <taxon>Coccinellidae</taxon>
        <taxon>Epilachninae</taxon>
        <taxon>Epilachnini</taxon>
        <taxon>Henosepilachna</taxon>
    </lineage>
</organism>
<feature type="domain" description="Guanylate cyclase" evidence="4">
    <location>
        <begin position="79"/>
        <end position="214"/>
    </location>
</feature>
<comment type="caution">
    <text evidence="5">The sequence shown here is derived from an EMBL/GenBank/DDBJ whole genome shotgun (WGS) entry which is preliminary data.</text>
</comment>
<dbReference type="PANTHER" id="PTHR16305:SF28">
    <property type="entry name" value="GUANYLATE CYCLASE DOMAIN-CONTAINING PROTEIN"/>
    <property type="match status" value="1"/>
</dbReference>
<dbReference type="InterPro" id="IPR027417">
    <property type="entry name" value="P-loop_NTPase"/>
</dbReference>
<gene>
    <name evidence="5" type="ORF">WA026_011146</name>
</gene>
<proteinExistence type="predicted"/>
<dbReference type="GO" id="GO:0035556">
    <property type="term" value="P:intracellular signal transduction"/>
    <property type="evidence" value="ECO:0007669"/>
    <property type="project" value="InterPro"/>
</dbReference>
<keyword evidence="2" id="KW-0067">ATP-binding</keyword>
<dbReference type="EMBL" id="JARQZJ010000035">
    <property type="protein sequence ID" value="KAK9876031.1"/>
    <property type="molecule type" value="Genomic_DNA"/>
</dbReference>
<dbReference type="InterPro" id="IPR029787">
    <property type="entry name" value="Nucleotide_cyclase"/>
</dbReference>
<protein>
    <recommendedName>
        <fullName evidence="4">Guanylate cyclase domain-containing protein</fullName>
    </recommendedName>
</protein>
<dbReference type="Proteomes" id="UP001431783">
    <property type="component" value="Unassembled WGS sequence"/>
</dbReference>
<dbReference type="SUPFAM" id="SSF55073">
    <property type="entry name" value="Nucleotide cyclase"/>
    <property type="match status" value="2"/>
</dbReference>
<evidence type="ECO:0000259" key="4">
    <source>
        <dbReference type="PROSITE" id="PS50125"/>
    </source>
</evidence>
<dbReference type="SUPFAM" id="SSF52540">
    <property type="entry name" value="P-loop containing nucleoside triphosphate hydrolases"/>
    <property type="match status" value="1"/>
</dbReference>
<dbReference type="GO" id="GO:0004016">
    <property type="term" value="F:adenylate cyclase activity"/>
    <property type="evidence" value="ECO:0007669"/>
    <property type="project" value="TreeGrafter"/>
</dbReference>
<name>A0AAW1U7W1_9CUCU</name>
<evidence type="ECO:0000256" key="2">
    <source>
        <dbReference type="ARBA" id="ARBA00022840"/>
    </source>
</evidence>
<dbReference type="GO" id="GO:0009190">
    <property type="term" value="P:cyclic nucleotide biosynthetic process"/>
    <property type="evidence" value="ECO:0007669"/>
    <property type="project" value="InterPro"/>
</dbReference>
<dbReference type="InterPro" id="IPR001054">
    <property type="entry name" value="A/G_cyclase"/>
</dbReference>
<dbReference type="PROSITE" id="PS50125">
    <property type="entry name" value="GUANYLATE_CYCLASE_2"/>
    <property type="match status" value="1"/>
</dbReference>
<keyword evidence="3" id="KW-0456">Lyase</keyword>